<gene>
    <name evidence="1" type="ORF">H1P_890019</name>
</gene>
<reference evidence="1 2" key="1">
    <citation type="submission" date="2019-01" db="EMBL/GenBank/DDBJ databases">
        <authorList>
            <person name="Brito A."/>
        </authorList>
    </citation>
    <scope>NUCLEOTIDE SEQUENCE [LARGE SCALE GENOMIC DNA]</scope>
    <source>
        <strain evidence="1">1</strain>
    </source>
</reference>
<dbReference type="EMBL" id="CAACVJ010000697">
    <property type="protein sequence ID" value="VEP18749.1"/>
    <property type="molecule type" value="Genomic_DNA"/>
</dbReference>
<evidence type="ECO:0000313" key="1">
    <source>
        <dbReference type="EMBL" id="VEP18749.1"/>
    </source>
</evidence>
<keyword evidence="2" id="KW-1185">Reference proteome</keyword>
<dbReference type="Proteomes" id="UP000320055">
    <property type="component" value="Unassembled WGS sequence"/>
</dbReference>
<protein>
    <submittedName>
        <fullName evidence="1">Uncharacterized protein</fullName>
    </submittedName>
</protein>
<name>A0A563W4X1_9CYAN</name>
<dbReference type="AlphaFoldDB" id="A0A563W4X1"/>
<accession>A0A563W4X1</accession>
<sequence length="38" mass="4468">MKSLEARQRGFWDTDDDKLEKLRELYQPAEAELEGVTV</sequence>
<organism evidence="1 2">
    <name type="scientific">Hyella patelloides LEGE 07179</name>
    <dbReference type="NCBI Taxonomy" id="945734"/>
    <lineage>
        <taxon>Bacteria</taxon>
        <taxon>Bacillati</taxon>
        <taxon>Cyanobacteriota</taxon>
        <taxon>Cyanophyceae</taxon>
        <taxon>Pleurocapsales</taxon>
        <taxon>Hyellaceae</taxon>
        <taxon>Hyella</taxon>
    </lineage>
</organism>
<evidence type="ECO:0000313" key="2">
    <source>
        <dbReference type="Proteomes" id="UP000320055"/>
    </source>
</evidence>
<proteinExistence type="predicted"/>